<name>A0ABN2WRQ8_9MICO</name>
<dbReference type="Proteomes" id="UP001500984">
    <property type="component" value="Unassembled WGS sequence"/>
</dbReference>
<dbReference type="PANTHER" id="PTHR41913">
    <property type="entry name" value="DUF1684 DOMAIN-CONTAINING PROTEIN"/>
    <property type="match status" value="1"/>
</dbReference>
<reference evidence="2 3" key="1">
    <citation type="journal article" date="2019" name="Int. J. Syst. Evol. Microbiol.">
        <title>The Global Catalogue of Microorganisms (GCM) 10K type strain sequencing project: providing services to taxonomists for standard genome sequencing and annotation.</title>
        <authorList>
            <consortium name="The Broad Institute Genomics Platform"/>
            <consortium name="The Broad Institute Genome Sequencing Center for Infectious Disease"/>
            <person name="Wu L."/>
            <person name="Ma J."/>
        </authorList>
    </citation>
    <scope>NUCLEOTIDE SEQUENCE [LARGE SCALE GENOMIC DNA]</scope>
    <source>
        <strain evidence="2 3">JCM 15900</strain>
    </source>
</reference>
<evidence type="ECO:0000313" key="3">
    <source>
        <dbReference type="Proteomes" id="UP001500984"/>
    </source>
</evidence>
<proteinExistence type="predicted"/>
<feature type="region of interest" description="Disordered" evidence="1">
    <location>
        <begin position="66"/>
        <end position="100"/>
    </location>
</feature>
<accession>A0ABN2WRQ8</accession>
<sequence length="511" mass="54393">MEQFESEWHAWHDERLAALATPFGFLSVTGLHWLEEGANTWDSAPGVFERRGSLIRFLVEPGRSVGPTAATMDAQREAAEREARQQESQGQDARPGAAGEPVAEFGREADGTPWMRVLAPGCSHPWLLAGHTVFEVIERDGRLGVRIRSSRSALLQNFVEVPTFPLDVAWTVTGTFTPFPEPRTVRIATALPGLEADAVTVGEVSFELGGHTHRLTVTGSPQTGLRADFHDYTNGESTPSWRTLSLGVPDAAGKVILDFNRAVVYPFAFLPWATCPAPVPENILPLAVTAGELKPLRTIGESGINHPVGIIDLSRGFDMPEALAWLEEAGADVIRFRVHAGVPMPGPIAADAFIVAGVTGADDHAGEEVVAQVREFAEDALAVGTPMVGIGSSGAALLRRAALTCDGTETAAGAGGVHGPADGAGANGRGRGTSPSLVVSPDLAGDRLLRPYVRRDEATGLGIIEVDVLAEAANGTSARSRGERGSGEPVQDRRRVWFELIDRFARLVLTR</sequence>
<keyword evidence="3" id="KW-1185">Reference proteome</keyword>
<feature type="region of interest" description="Disordered" evidence="1">
    <location>
        <begin position="411"/>
        <end position="436"/>
    </location>
</feature>
<organism evidence="2 3">
    <name type="scientific">Brevibacterium salitolerans</name>
    <dbReference type="NCBI Taxonomy" id="1403566"/>
    <lineage>
        <taxon>Bacteria</taxon>
        <taxon>Bacillati</taxon>
        <taxon>Actinomycetota</taxon>
        <taxon>Actinomycetes</taxon>
        <taxon>Micrococcales</taxon>
        <taxon>Brevibacteriaceae</taxon>
        <taxon>Brevibacterium</taxon>
    </lineage>
</organism>
<dbReference type="EMBL" id="BAAAPZ010000007">
    <property type="protein sequence ID" value="GAA2097681.1"/>
    <property type="molecule type" value="Genomic_DNA"/>
</dbReference>
<comment type="caution">
    <text evidence="2">The sequence shown here is derived from an EMBL/GenBank/DDBJ whole genome shotgun (WGS) entry which is preliminary data.</text>
</comment>
<dbReference type="Pfam" id="PF07920">
    <property type="entry name" value="DUF1684"/>
    <property type="match status" value="1"/>
</dbReference>
<dbReference type="RefSeq" id="WP_344336968.1">
    <property type="nucleotide sequence ID" value="NZ_BAAAPZ010000007.1"/>
</dbReference>
<dbReference type="PANTHER" id="PTHR41913:SF1">
    <property type="entry name" value="DUF1684 DOMAIN-CONTAINING PROTEIN"/>
    <property type="match status" value="1"/>
</dbReference>
<evidence type="ECO:0008006" key="4">
    <source>
        <dbReference type="Google" id="ProtNLM"/>
    </source>
</evidence>
<evidence type="ECO:0000313" key="2">
    <source>
        <dbReference type="EMBL" id="GAA2097681.1"/>
    </source>
</evidence>
<evidence type="ECO:0000256" key="1">
    <source>
        <dbReference type="SAM" id="MobiDB-lite"/>
    </source>
</evidence>
<gene>
    <name evidence="2" type="ORF">GCM10009823_18490</name>
</gene>
<protein>
    <recommendedName>
        <fullName evidence="4">DUF1684 domain-containing protein</fullName>
    </recommendedName>
</protein>
<dbReference type="CDD" id="cd01653">
    <property type="entry name" value="GATase1"/>
    <property type="match status" value="1"/>
</dbReference>
<dbReference type="InterPro" id="IPR012467">
    <property type="entry name" value="DUF1684"/>
</dbReference>
<feature type="compositionally biased region" description="Basic and acidic residues" evidence="1">
    <location>
        <begin position="74"/>
        <end position="85"/>
    </location>
</feature>